<feature type="region of interest" description="Disordered" evidence="1">
    <location>
        <begin position="97"/>
        <end position="122"/>
    </location>
</feature>
<name>A0ABP1PXI8_9HEXA</name>
<protein>
    <submittedName>
        <fullName evidence="2">Uncharacterized protein</fullName>
    </submittedName>
</protein>
<comment type="caution">
    <text evidence="2">The sequence shown here is derived from an EMBL/GenBank/DDBJ whole genome shotgun (WGS) entry which is preliminary data.</text>
</comment>
<dbReference type="EMBL" id="CAXLJM020000012">
    <property type="protein sequence ID" value="CAL8076848.1"/>
    <property type="molecule type" value="Genomic_DNA"/>
</dbReference>
<accession>A0ABP1PXI8</accession>
<feature type="compositionally biased region" description="Polar residues" evidence="1">
    <location>
        <begin position="113"/>
        <end position="122"/>
    </location>
</feature>
<evidence type="ECO:0000313" key="3">
    <source>
        <dbReference type="Proteomes" id="UP001642540"/>
    </source>
</evidence>
<dbReference type="Proteomes" id="UP001642540">
    <property type="component" value="Unassembled WGS sequence"/>
</dbReference>
<sequence>METRERGKQQPFEKGQEIATPAGLISGEISCAFCDGRHEAERCLKARNMTNEEKTERLRKSNLCFYCMQPCHGKKKCPILVKYFLCNGNHHSLMCRGERKKTKKDSPQHESQSENISPVVNPENVTKISSTTSLCSSDVLLNILQTSPATLELQPTVIPDATIRNCTPVIANDSTIMEEVIEVLDPFTTSNTNISDVQNNTPVNTNNCTTIEEVIEVLNPFMTSNTNLSDGISI</sequence>
<reference evidence="2 3" key="1">
    <citation type="submission" date="2024-08" db="EMBL/GenBank/DDBJ databases">
        <authorList>
            <person name="Cucini C."/>
            <person name="Frati F."/>
        </authorList>
    </citation>
    <scope>NUCLEOTIDE SEQUENCE [LARGE SCALE GENOMIC DNA]</scope>
</reference>
<gene>
    <name evidence="2" type="ORF">ODALV1_LOCUS3611</name>
</gene>
<evidence type="ECO:0000256" key="1">
    <source>
        <dbReference type="SAM" id="MobiDB-lite"/>
    </source>
</evidence>
<evidence type="ECO:0000313" key="2">
    <source>
        <dbReference type="EMBL" id="CAL8076848.1"/>
    </source>
</evidence>
<keyword evidence="3" id="KW-1185">Reference proteome</keyword>
<organism evidence="2 3">
    <name type="scientific">Orchesella dallaii</name>
    <dbReference type="NCBI Taxonomy" id="48710"/>
    <lineage>
        <taxon>Eukaryota</taxon>
        <taxon>Metazoa</taxon>
        <taxon>Ecdysozoa</taxon>
        <taxon>Arthropoda</taxon>
        <taxon>Hexapoda</taxon>
        <taxon>Collembola</taxon>
        <taxon>Entomobryomorpha</taxon>
        <taxon>Entomobryoidea</taxon>
        <taxon>Orchesellidae</taxon>
        <taxon>Orchesellinae</taxon>
        <taxon>Orchesella</taxon>
    </lineage>
</organism>
<proteinExistence type="predicted"/>